<dbReference type="Gene3D" id="6.20.350.10">
    <property type="match status" value="1"/>
</dbReference>
<feature type="compositionally biased region" description="Basic and acidic residues" evidence="1">
    <location>
        <begin position="14"/>
        <end position="26"/>
    </location>
</feature>
<protein>
    <recommendedName>
        <fullName evidence="2">Ryanodine receptor Ryr domain-containing protein</fullName>
    </recommendedName>
</protein>
<keyword evidence="4" id="KW-1185">Reference proteome</keyword>
<dbReference type="KEGG" id="shi:Shel_08520"/>
<feature type="region of interest" description="Disordered" evidence="1">
    <location>
        <begin position="1"/>
        <end position="27"/>
    </location>
</feature>
<dbReference type="STRING" id="471855.Shel_08520"/>
<evidence type="ECO:0000313" key="3">
    <source>
        <dbReference type="EMBL" id="ACV21903.1"/>
    </source>
</evidence>
<evidence type="ECO:0000313" key="4">
    <source>
        <dbReference type="Proteomes" id="UP000002026"/>
    </source>
</evidence>
<dbReference type="HOGENOM" id="CLU_531837_0_0_11"/>
<dbReference type="eggNOG" id="COG1226">
    <property type="taxonomic scope" value="Bacteria"/>
</dbReference>
<evidence type="ECO:0000256" key="1">
    <source>
        <dbReference type="SAM" id="MobiDB-lite"/>
    </source>
</evidence>
<dbReference type="Proteomes" id="UP000002026">
    <property type="component" value="Chromosome"/>
</dbReference>
<feature type="domain" description="Ryanodine receptor Ryr" evidence="2">
    <location>
        <begin position="439"/>
        <end position="507"/>
    </location>
</feature>
<gene>
    <name evidence="3" type="ordered locus">Shel_08520</name>
</gene>
<organism evidence="3 4">
    <name type="scientific">Slackia heliotrinireducens (strain ATCC 29202 / DSM 20476 / NCTC 11029 / RHS 1)</name>
    <name type="common">Peptococcus heliotrinreducens</name>
    <dbReference type="NCBI Taxonomy" id="471855"/>
    <lineage>
        <taxon>Bacteria</taxon>
        <taxon>Bacillati</taxon>
        <taxon>Actinomycetota</taxon>
        <taxon>Coriobacteriia</taxon>
        <taxon>Eggerthellales</taxon>
        <taxon>Eggerthellaceae</taxon>
        <taxon>Slackia</taxon>
    </lineage>
</organism>
<dbReference type="AlphaFoldDB" id="C7N4R8"/>
<dbReference type="Pfam" id="PF02026">
    <property type="entry name" value="RyR"/>
    <property type="match status" value="1"/>
</dbReference>
<name>C7N4R8_SLAHD</name>
<sequence>MTKRKPLPPTAADAAREALRAEERKRASAGNPLKPIEVLKTIIAAYQAYVFATEGASADNGAVASDDRQGLARGTQSAVDRMLFNANYWLAAYEDRIVSTFPDACDARACLKSIAVWNSHTLRLNTLDPEDVTATFGRFCPPFAVNNRRGADGKNGGKGPVPEFRTCALEIAGYKPAEQAADIVRLVADVEAEARIYQTLEGGNPLDALFDILPAWCLQDRIPMVAGGWYDNADIMLLVVSELDACFKRVGYAESARGYFVDSFREALDGYEREISADDMESRWQDMPVGDLLQIIRAQRAMNPDYEADGYGTVLPPWLIYKEQLVWNTLVCAVYGPHVARPLAVESVDLLTMDGGTVHEDIITDLARSSYDVYLSGQTELGGSPEFKTYDDQPVDLRMSGIQRIQSIPDMLKILGYRISPIGTCYPDQRVDRLSPSEVECLAVLEHRRWLAERIAAGWTLSPTKDTAAKQSPYLVPWEALPERARDCNRRQLRNLPTLLASRGLCITR</sequence>
<evidence type="ECO:0000259" key="2">
    <source>
        <dbReference type="Pfam" id="PF02026"/>
    </source>
</evidence>
<dbReference type="RefSeq" id="WP_012798007.1">
    <property type="nucleotide sequence ID" value="NC_013165.1"/>
</dbReference>
<reference evidence="3 4" key="1">
    <citation type="journal article" date="2009" name="Stand. Genomic Sci.">
        <title>Complete genome sequence of Slackia heliotrinireducens type strain (RHS 1).</title>
        <authorList>
            <person name="Pukall R."/>
            <person name="Lapidus A."/>
            <person name="Nolan M."/>
            <person name="Copeland A."/>
            <person name="Glavina Del Rio T."/>
            <person name="Lucas S."/>
            <person name="Chen F."/>
            <person name="Tice H."/>
            <person name="Cheng J.F."/>
            <person name="Chertkov O."/>
            <person name="Bruce D."/>
            <person name="Goodwin L."/>
            <person name="Kuske C."/>
            <person name="Brettin T."/>
            <person name="Detter J.C."/>
            <person name="Han C."/>
            <person name="Pitluck S."/>
            <person name="Pati A."/>
            <person name="Mavrommatis K."/>
            <person name="Ivanova N."/>
            <person name="Ovchinnikova G."/>
            <person name="Chen A."/>
            <person name="Palaniappan K."/>
            <person name="Schneider S."/>
            <person name="Rohde M."/>
            <person name="Chain P."/>
            <person name="D'haeseleer P."/>
            <person name="Goker M."/>
            <person name="Bristow J."/>
            <person name="Eisen J.A."/>
            <person name="Markowitz V."/>
            <person name="Kyrpides N.C."/>
            <person name="Klenk H.P."/>
            <person name="Hugenholtz P."/>
        </authorList>
    </citation>
    <scope>NUCLEOTIDE SEQUENCE [LARGE SCALE GENOMIC DNA]</scope>
    <source>
        <strain evidence="4">ATCC 29202 / DSM 20476 / NCTC 11029 / RHS 1</strain>
    </source>
</reference>
<dbReference type="EMBL" id="CP001684">
    <property type="protein sequence ID" value="ACV21903.1"/>
    <property type="molecule type" value="Genomic_DNA"/>
</dbReference>
<accession>C7N4R8</accession>
<dbReference type="InterPro" id="IPR003032">
    <property type="entry name" value="Ryanodine_rcpt"/>
</dbReference>
<proteinExistence type="predicted"/>